<dbReference type="EMBL" id="KB008060">
    <property type="protein sequence ID" value="ELR14276.1"/>
    <property type="molecule type" value="Genomic_DNA"/>
</dbReference>
<dbReference type="SUPFAM" id="SSF51197">
    <property type="entry name" value="Clavaminate synthase-like"/>
    <property type="match status" value="1"/>
</dbReference>
<dbReference type="Proteomes" id="UP000011083">
    <property type="component" value="Unassembled WGS sequence"/>
</dbReference>
<dbReference type="PANTHER" id="PTHR20883">
    <property type="entry name" value="PHYTANOYL-COA DIOXYGENASE DOMAIN CONTAINING 1"/>
    <property type="match status" value="1"/>
</dbReference>
<dbReference type="GO" id="GO:0051213">
    <property type="term" value="F:dioxygenase activity"/>
    <property type="evidence" value="ECO:0007669"/>
    <property type="project" value="UniProtKB-KW"/>
</dbReference>
<dbReference type="OMA" id="KYSEDNW"/>
<dbReference type="OrthoDB" id="445007at2759"/>
<reference evidence="4 5" key="1">
    <citation type="journal article" date="2013" name="Genome Biol.">
        <title>Genome of Acanthamoeba castellanii highlights extensive lateral gene transfer and early evolution of tyrosine kinase signaling.</title>
        <authorList>
            <person name="Clarke M."/>
            <person name="Lohan A.J."/>
            <person name="Liu B."/>
            <person name="Lagkouvardos I."/>
            <person name="Roy S."/>
            <person name="Zafar N."/>
            <person name="Bertelli C."/>
            <person name="Schilde C."/>
            <person name="Kianianmomeni A."/>
            <person name="Burglin T.R."/>
            <person name="Frech C."/>
            <person name="Turcotte B."/>
            <person name="Kopec K.O."/>
            <person name="Synnott J.M."/>
            <person name="Choo C."/>
            <person name="Paponov I."/>
            <person name="Finkler A."/>
            <person name="Soon Heng Tan C."/>
            <person name="Hutchins A.P."/>
            <person name="Weinmeier T."/>
            <person name="Rattei T."/>
            <person name="Chu J.S."/>
            <person name="Gimenez G."/>
            <person name="Irimia M."/>
            <person name="Rigden D.J."/>
            <person name="Fitzpatrick D.A."/>
            <person name="Lorenzo-Morales J."/>
            <person name="Bateman A."/>
            <person name="Chiu C.H."/>
            <person name="Tang P."/>
            <person name="Hegemann P."/>
            <person name="Fromm H."/>
            <person name="Raoult D."/>
            <person name="Greub G."/>
            <person name="Miranda-Saavedra D."/>
            <person name="Chen N."/>
            <person name="Nash P."/>
            <person name="Ginger M.L."/>
            <person name="Horn M."/>
            <person name="Schaap P."/>
            <person name="Caler L."/>
            <person name="Loftus B."/>
        </authorList>
    </citation>
    <scope>NUCLEOTIDE SEQUENCE [LARGE SCALE GENOMIC DNA]</scope>
    <source>
        <strain evidence="4 5">Neff</strain>
    </source>
</reference>
<evidence type="ECO:0000256" key="3">
    <source>
        <dbReference type="ARBA" id="ARBA00023004"/>
    </source>
</evidence>
<organism evidence="4 5">
    <name type="scientific">Acanthamoeba castellanii (strain ATCC 30010 / Neff)</name>
    <dbReference type="NCBI Taxonomy" id="1257118"/>
    <lineage>
        <taxon>Eukaryota</taxon>
        <taxon>Amoebozoa</taxon>
        <taxon>Discosea</taxon>
        <taxon>Longamoebia</taxon>
        <taxon>Centramoebida</taxon>
        <taxon>Acanthamoebidae</taxon>
        <taxon>Acanthamoeba</taxon>
    </lineage>
</organism>
<dbReference type="Pfam" id="PF05721">
    <property type="entry name" value="PhyH"/>
    <property type="match status" value="1"/>
</dbReference>
<evidence type="ECO:0000313" key="5">
    <source>
        <dbReference type="Proteomes" id="UP000011083"/>
    </source>
</evidence>
<keyword evidence="2" id="KW-0479">Metal-binding</keyword>
<dbReference type="Gene3D" id="2.60.120.620">
    <property type="entry name" value="q2cbj1_9rhob like domain"/>
    <property type="match status" value="1"/>
</dbReference>
<dbReference type="PANTHER" id="PTHR20883:SF15">
    <property type="entry name" value="PHYTANOYL-COA DIOXYGENASE DOMAIN-CONTAINING PROTEIN 1"/>
    <property type="match status" value="1"/>
</dbReference>
<sequence length="262" mass="29750">AEEQFDENGYAVLPGFVATLKGRIEHLIKEFEATEEFTIFSTKEQPTKTNKYFLDSGDKIRFFFEENAFTAEGELKQEKKLSINKIAHALHDEDPEFSKFSRKPEMEKVARELIGFQNPLLIQSIPASAAKDSTFLYTEPLSCVAFWFAFEEATRDNGCLWVIPGSHKHGIKRRFVREGDGVTFKPPKGDDPEWADPTQFVPVEVPAGTLVLMHGSLVHMSYENKSDQSRQAYTLHIVEGPPHATYPADNWLQRPANPPRGF</sequence>
<keyword evidence="5" id="KW-1185">Reference proteome</keyword>
<evidence type="ECO:0000256" key="2">
    <source>
        <dbReference type="ARBA" id="ARBA00022723"/>
    </source>
</evidence>
<dbReference type="KEGG" id="acan:ACA1_105970"/>
<dbReference type="GeneID" id="14914851"/>
<keyword evidence="4" id="KW-0223">Dioxygenase</keyword>
<comment type="cofactor">
    <cofactor evidence="1">
        <name>Fe cation</name>
        <dbReference type="ChEBI" id="CHEBI:24875"/>
    </cofactor>
</comment>
<dbReference type="GO" id="GO:0046872">
    <property type="term" value="F:metal ion binding"/>
    <property type="evidence" value="ECO:0007669"/>
    <property type="project" value="UniProtKB-KW"/>
</dbReference>
<dbReference type="AlphaFoldDB" id="L8GQ69"/>
<name>L8GQ69_ACACF</name>
<dbReference type="VEuPathDB" id="AmoebaDB:ACA1_105970"/>
<evidence type="ECO:0000313" key="4">
    <source>
        <dbReference type="EMBL" id="ELR14276.1"/>
    </source>
</evidence>
<protein>
    <submittedName>
        <fullName evidence="4">PhytanoylCoA dioxygenase family protein</fullName>
    </submittedName>
</protein>
<proteinExistence type="predicted"/>
<dbReference type="RefSeq" id="XP_004336289.1">
    <property type="nucleotide sequence ID" value="XM_004336241.1"/>
</dbReference>
<keyword evidence="4" id="KW-0560">Oxidoreductase</keyword>
<gene>
    <name evidence="4" type="ORF">ACA1_105970</name>
</gene>
<dbReference type="InterPro" id="IPR008775">
    <property type="entry name" value="Phytyl_CoA_dOase-like"/>
</dbReference>
<feature type="non-terminal residue" evidence="4">
    <location>
        <position position="262"/>
    </location>
</feature>
<keyword evidence="3" id="KW-0408">Iron</keyword>
<evidence type="ECO:0000256" key="1">
    <source>
        <dbReference type="ARBA" id="ARBA00001962"/>
    </source>
</evidence>
<accession>L8GQ69</accession>
<dbReference type="STRING" id="1257118.L8GQ69"/>